<evidence type="ECO:0000256" key="9">
    <source>
        <dbReference type="ARBA" id="ARBA00022833"/>
    </source>
</evidence>
<dbReference type="PANTHER" id="PTHR45977:SF4">
    <property type="entry name" value="RING-TYPE DOMAIN-CONTAINING PROTEIN"/>
    <property type="match status" value="1"/>
</dbReference>
<keyword evidence="15" id="KW-0732">Signal</keyword>
<evidence type="ECO:0000256" key="10">
    <source>
        <dbReference type="ARBA" id="ARBA00022989"/>
    </source>
</evidence>
<dbReference type="PROSITE" id="PS50089">
    <property type="entry name" value="ZF_RING_2"/>
    <property type="match status" value="1"/>
</dbReference>
<protein>
    <recommendedName>
        <fullName evidence="3">RING-type E3 ubiquitin transferase</fullName>
        <ecNumber evidence="3">2.3.2.27</ecNumber>
    </recommendedName>
</protein>
<feature type="signal peptide" evidence="15">
    <location>
        <begin position="1"/>
        <end position="23"/>
    </location>
</feature>
<keyword evidence="18" id="KW-1185">Reference proteome</keyword>
<feature type="region of interest" description="Disordered" evidence="13">
    <location>
        <begin position="495"/>
        <end position="555"/>
    </location>
</feature>
<evidence type="ECO:0000313" key="18">
    <source>
        <dbReference type="Proteomes" id="UP000308549"/>
    </source>
</evidence>
<evidence type="ECO:0000256" key="3">
    <source>
        <dbReference type="ARBA" id="ARBA00012483"/>
    </source>
</evidence>
<dbReference type="Pfam" id="PF13639">
    <property type="entry name" value="zf-RING_2"/>
    <property type="match status" value="1"/>
</dbReference>
<dbReference type="SUPFAM" id="SSF57850">
    <property type="entry name" value="RING/U-box"/>
    <property type="match status" value="1"/>
</dbReference>
<evidence type="ECO:0000256" key="11">
    <source>
        <dbReference type="ARBA" id="ARBA00023136"/>
    </source>
</evidence>
<evidence type="ECO:0000256" key="1">
    <source>
        <dbReference type="ARBA" id="ARBA00000900"/>
    </source>
</evidence>
<evidence type="ECO:0000313" key="17">
    <source>
        <dbReference type="EMBL" id="TKA32057.1"/>
    </source>
</evidence>
<dbReference type="InterPro" id="IPR013083">
    <property type="entry name" value="Znf_RING/FYVE/PHD"/>
</dbReference>
<dbReference type="Gene3D" id="3.30.40.10">
    <property type="entry name" value="Zinc/RING finger domain, C3HC4 (zinc finger)"/>
    <property type="match status" value="1"/>
</dbReference>
<organism evidence="17 18">
    <name type="scientific">Salinomyces thailandicus</name>
    <dbReference type="NCBI Taxonomy" id="706561"/>
    <lineage>
        <taxon>Eukaryota</taxon>
        <taxon>Fungi</taxon>
        <taxon>Dikarya</taxon>
        <taxon>Ascomycota</taxon>
        <taxon>Pezizomycotina</taxon>
        <taxon>Dothideomycetes</taxon>
        <taxon>Dothideomycetidae</taxon>
        <taxon>Mycosphaerellales</taxon>
        <taxon>Teratosphaeriaceae</taxon>
        <taxon>Salinomyces</taxon>
    </lineage>
</organism>
<dbReference type="OrthoDB" id="8062037at2759"/>
<feature type="region of interest" description="Disordered" evidence="13">
    <location>
        <begin position="417"/>
        <end position="459"/>
    </location>
</feature>
<dbReference type="EMBL" id="NAJL01000006">
    <property type="protein sequence ID" value="TKA32057.1"/>
    <property type="molecule type" value="Genomic_DNA"/>
</dbReference>
<keyword evidence="4" id="KW-0808">Transferase</keyword>
<feature type="compositionally biased region" description="Low complexity" evidence="13">
    <location>
        <begin position="504"/>
        <end position="518"/>
    </location>
</feature>
<feature type="domain" description="RING-type" evidence="16">
    <location>
        <begin position="369"/>
        <end position="411"/>
    </location>
</feature>
<evidence type="ECO:0000256" key="8">
    <source>
        <dbReference type="ARBA" id="ARBA00022786"/>
    </source>
</evidence>
<evidence type="ECO:0000256" key="12">
    <source>
        <dbReference type="PROSITE-ProRule" id="PRU00175"/>
    </source>
</evidence>
<dbReference type="PANTHER" id="PTHR45977">
    <property type="entry name" value="TARGET OF ERK KINASE MPK-1"/>
    <property type="match status" value="1"/>
</dbReference>
<dbReference type="GO" id="GO:0006511">
    <property type="term" value="P:ubiquitin-dependent protein catabolic process"/>
    <property type="evidence" value="ECO:0007669"/>
    <property type="project" value="TreeGrafter"/>
</dbReference>
<gene>
    <name evidence="17" type="ORF">B0A50_01303</name>
</gene>
<evidence type="ECO:0000256" key="6">
    <source>
        <dbReference type="ARBA" id="ARBA00022723"/>
    </source>
</evidence>
<dbReference type="SMART" id="SM00184">
    <property type="entry name" value="RING"/>
    <property type="match status" value="1"/>
</dbReference>
<keyword evidence="7 12" id="KW-0863">Zinc-finger</keyword>
<feature type="transmembrane region" description="Helical" evidence="14">
    <location>
        <begin position="222"/>
        <end position="248"/>
    </location>
</feature>
<dbReference type="EC" id="2.3.2.27" evidence="3"/>
<evidence type="ECO:0000256" key="5">
    <source>
        <dbReference type="ARBA" id="ARBA00022692"/>
    </source>
</evidence>
<feature type="compositionally biased region" description="Basic residues" evidence="13">
    <location>
        <begin position="531"/>
        <end position="542"/>
    </location>
</feature>
<dbReference type="GO" id="GO:0008270">
    <property type="term" value="F:zinc ion binding"/>
    <property type="evidence" value="ECO:0007669"/>
    <property type="project" value="UniProtKB-KW"/>
</dbReference>
<keyword evidence="9" id="KW-0862">Zinc</keyword>
<dbReference type="AlphaFoldDB" id="A0A4U0UA92"/>
<evidence type="ECO:0000256" key="14">
    <source>
        <dbReference type="SAM" id="Phobius"/>
    </source>
</evidence>
<evidence type="ECO:0000256" key="2">
    <source>
        <dbReference type="ARBA" id="ARBA00004141"/>
    </source>
</evidence>
<dbReference type="GO" id="GO:0016567">
    <property type="term" value="P:protein ubiquitination"/>
    <property type="evidence" value="ECO:0007669"/>
    <property type="project" value="TreeGrafter"/>
</dbReference>
<accession>A0A4U0UA92</accession>
<comment type="catalytic activity">
    <reaction evidence="1">
        <text>S-ubiquitinyl-[E2 ubiquitin-conjugating enzyme]-L-cysteine + [acceptor protein]-L-lysine = [E2 ubiquitin-conjugating enzyme]-L-cysteine + N(6)-ubiquitinyl-[acceptor protein]-L-lysine.</text>
        <dbReference type="EC" id="2.3.2.27"/>
    </reaction>
</comment>
<reference evidence="17 18" key="1">
    <citation type="submission" date="2017-03" db="EMBL/GenBank/DDBJ databases">
        <title>Genomes of endolithic fungi from Antarctica.</title>
        <authorList>
            <person name="Coleine C."/>
            <person name="Masonjones S."/>
            <person name="Stajich J.E."/>
        </authorList>
    </citation>
    <scope>NUCLEOTIDE SEQUENCE [LARGE SCALE GENOMIC DNA]</scope>
    <source>
        <strain evidence="17 18">CCFEE 6315</strain>
    </source>
</reference>
<sequence length="555" mass="60012">MQWSWIVAAAAAAAATLFSGGMGQTVTATNGTSDESANHDGADLLVPVGNTMASLAALLPLTQRASSDAPPRGLSGPILLANYSNQLSIQSRDIVLIDCDQSAYPGNIAATDVFATAEQRNATAVLWYSQEADRCDLQEYRGSYGWIYTMTSIYHTQRMLDKIDDWSGNGSDSVYATIGQLDSAQLAANGTDSGDDGSGSSGGSDSDQAQTQNPLDPSPGTAVAMVILYSITGIITVLFLFIIITGALRAHRHPERYGPRNVLGRARQSRARGIARAMLDTIPIVKFGDHEQPKPADVELAQTGSAPSDPLEARQPGTIEHTELRSSSEHGQPTVVGSDKQGPSVTEVGISAAAQDHNRGTDDPDNQGCSICTDDFEIGQDQRVLPCDHRFHPACIDPWLLNVSGTCPLCRIDLRPQRSRDSASQEEEFDEHGNPIPRDSEQGSSLPPPLGAVDSSDSHRVSVRRSIMLGLMGGIRPDRLTREERMLALREYRGQQAAARRRQSQTAQQQQEQSALAEPVSDPRLRDRLRSAFRIRTSRTSRRGQEEGGEGEREE</sequence>
<evidence type="ECO:0000256" key="4">
    <source>
        <dbReference type="ARBA" id="ARBA00022679"/>
    </source>
</evidence>
<proteinExistence type="predicted"/>
<evidence type="ECO:0000256" key="7">
    <source>
        <dbReference type="ARBA" id="ARBA00022771"/>
    </source>
</evidence>
<keyword evidence="10 14" id="KW-1133">Transmembrane helix</keyword>
<keyword evidence="11 14" id="KW-0472">Membrane</keyword>
<feature type="compositionally biased region" description="Basic and acidic residues" evidence="13">
    <location>
        <begin position="287"/>
        <end position="297"/>
    </location>
</feature>
<evidence type="ECO:0000256" key="15">
    <source>
        <dbReference type="SAM" id="SignalP"/>
    </source>
</evidence>
<dbReference type="GO" id="GO:0016020">
    <property type="term" value="C:membrane"/>
    <property type="evidence" value="ECO:0007669"/>
    <property type="project" value="UniProtKB-SubCell"/>
</dbReference>
<name>A0A4U0UA92_9PEZI</name>
<keyword evidence="5 14" id="KW-0812">Transmembrane</keyword>
<dbReference type="GO" id="GO:0061630">
    <property type="term" value="F:ubiquitin protein ligase activity"/>
    <property type="evidence" value="ECO:0007669"/>
    <property type="project" value="UniProtKB-EC"/>
</dbReference>
<dbReference type="Proteomes" id="UP000308549">
    <property type="component" value="Unassembled WGS sequence"/>
</dbReference>
<comment type="caution">
    <text evidence="17">The sequence shown here is derived from an EMBL/GenBank/DDBJ whole genome shotgun (WGS) entry which is preliminary data.</text>
</comment>
<keyword evidence="8" id="KW-0833">Ubl conjugation pathway</keyword>
<dbReference type="CDD" id="cd16454">
    <property type="entry name" value="RING-H2_PA-TM-RING"/>
    <property type="match status" value="1"/>
</dbReference>
<dbReference type="InterPro" id="IPR001841">
    <property type="entry name" value="Znf_RING"/>
</dbReference>
<keyword evidence="6" id="KW-0479">Metal-binding</keyword>
<evidence type="ECO:0000256" key="13">
    <source>
        <dbReference type="SAM" id="MobiDB-lite"/>
    </source>
</evidence>
<feature type="compositionally biased region" description="Basic and acidic residues" evidence="13">
    <location>
        <begin position="521"/>
        <end position="530"/>
    </location>
</feature>
<feature type="region of interest" description="Disordered" evidence="13">
    <location>
        <begin position="286"/>
        <end position="344"/>
    </location>
</feature>
<comment type="subcellular location">
    <subcellularLocation>
        <location evidence="2">Membrane</location>
        <topology evidence="2">Multi-pass membrane protein</topology>
    </subcellularLocation>
</comment>
<feature type="chain" id="PRO_5020583413" description="RING-type E3 ubiquitin transferase" evidence="15">
    <location>
        <begin position="24"/>
        <end position="555"/>
    </location>
</feature>
<evidence type="ECO:0000259" key="16">
    <source>
        <dbReference type="PROSITE" id="PS50089"/>
    </source>
</evidence>
<feature type="region of interest" description="Disordered" evidence="13">
    <location>
        <begin position="187"/>
        <end position="217"/>
    </location>
</feature>